<dbReference type="Proteomes" id="UP000202749">
    <property type="component" value="Segment"/>
</dbReference>
<protein>
    <submittedName>
        <fullName evidence="1">Tail completion and sheath stabilizer protein</fullName>
    </submittedName>
</protein>
<dbReference type="KEGG" id="vg:26622932"/>
<name>A0A0G2SSW6_9CAUD</name>
<proteinExistence type="predicted"/>
<dbReference type="RefSeq" id="YP_009195551.1">
    <property type="nucleotide sequence ID" value="NC_028762.1"/>
</dbReference>
<accession>A0A0G2SSW6</accession>
<dbReference type="EMBL" id="KP890823">
    <property type="protein sequence ID" value="AKA61995.1"/>
    <property type="molecule type" value="Genomic_DNA"/>
</dbReference>
<dbReference type="GeneID" id="26622932"/>
<evidence type="ECO:0000313" key="1">
    <source>
        <dbReference type="EMBL" id="AKA61995.1"/>
    </source>
</evidence>
<reference evidence="1 2" key="1">
    <citation type="submission" date="2015-03" db="EMBL/GenBank/DDBJ databases">
        <authorList>
            <person name="Melo L.D.R."/>
            <person name="Veiga P."/>
            <person name="Cerca N."/>
            <person name="Kropinski A.M."/>
            <person name="Azeredo J."/>
            <person name="Almeida C."/>
            <person name="Sillankorva S."/>
        </authorList>
    </citation>
    <scope>NUCLEOTIDE SEQUENCE [LARGE SCALE GENOMIC DNA]</scope>
</reference>
<gene>
    <name evidence="1" type="ORF">Pm5461_129</name>
</gene>
<sequence>MSFFNQTNSTNFRIDIPDSKLTEAFTLNVQSFILPDVRIPITEVPLGTKGLGRSNLPGSTLEHGELIAKVLLDEELLSYIEIYKWMLSINNYITHNNSAWDVSGQPEGIILHILDNDKKKSLVSFNYYGAWPSSISDIEYGYDTEGDPAVYMTVNFNFKYFEIEKDNKIIVSRPSIQDSAISIGRNLHPSMR</sequence>
<organism evidence="1 2">
    <name type="scientific">Proteus phage vB_PmiM_Pm5461</name>
    <dbReference type="NCBI Taxonomy" id="1636250"/>
    <lineage>
        <taxon>Viruses</taxon>
        <taxon>Duplodnaviria</taxon>
        <taxon>Heunggongvirae</taxon>
        <taxon>Uroviricota</taxon>
        <taxon>Caudoviricetes</taxon>
        <taxon>Pantevenvirales</taxon>
        <taxon>Straboviridae</taxon>
        <taxon>Bragavirus</taxon>
        <taxon>Bragavirus pm5461</taxon>
    </lineage>
</organism>
<dbReference type="OrthoDB" id="11402at10239"/>
<evidence type="ECO:0000313" key="2">
    <source>
        <dbReference type="Proteomes" id="UP000202749"/>
    </source>
</evidence>
<keyword evidence="2" id="KW-1185">Reference proteome</keyword>